<accession>A0A318NLS5</accession>
<proteinExistence type="predicted"/>
<dbReference type="EMBL" id="PYBV01000046">
    <property type="protein sequence ID" value="PYC65367.1"/>
    <property type="molecule type" value="Genomic_DNA"/>
</dbReference>
<feature type="domain" description="Neuraminidase-like" evidence="1">
    <location>
        <begin position="1974"/>
        <end position="2104"/>
    </location>
</feature>
<protein>
    <submittedName>
        <fullName evidence="3">PA14 domain-containing protein,virulence plasmid 28 protein</fullName>
    </submittedName>
</protein>
<sequence>MHEITAPLRPRDQGAEVANLQAGLVLLLVHQVIPADPDLRAELIRDLMRESSEQVYQGVSEKTVAMYQESQGIEVNGVVDERSAAALNETLRELGLLGGAQATARTERMVAGQVLHFDQTPFAGRVILYAHNGNGPVRLGEDATDPEGRYAVTHPVTGADMRLPLRVAAFDPDGQHRAEATIDATRPVEVVDLVVRSDGTAYRVTGRVSTGGRAGVSGLLIQVVDRNVGGDNQVAEVSTGADGAYRAAFTYDGGKDRPDFQAYVVSGDTRIGASEVRYDAGHDEVLDIAVPENAQMSLATEHTALTGDLARHVVGSLRDLREDDDRRDVSYLANKTGWDARAVAMASLADEFSARTAVADGSPAIPPALFYTLFRAGTPATDEAIYRIDAGRVATIWQQGIDQGIVPSGLAADVPAAIEEFRTLSARQTLSGPAVAGRSSLAALLAVSLPDATEAQPERFARLRIDHQGDPAGFWSAVTHEFGRPAADRLKLDGQLAYLTLNNAPLIERLHAGHAAPLTDPADLIERGFHRAAQWLPLIDEVPPEIPGAGDEAKQANYADLLAAQLRLSYPTATVAAMVADGETAVAPGTANGVRDFLRAHHNEFDIGLQPVEQFLTRTQVPIDAAVQAEIARIQRVRQITPGDDAMNALLAKGLDSAYAVARYDRAEFVAGFATEVGGTTEAALIHARAQQVHSAVLNITTSYVLASNAPGIGVHSPAQIVNPAPVVPDNVGDVIAYPTLEKLLGDMDYCDCEQCRSILSPAAYLVDLLQFVDRDEVRWEQFRARWGTDHGGAPYPYPTMAAWNDAGQPGGTPPTPIEVLLSRRPDLQHLPLTCENTSTPVPYIDLVNETLEYFVANKLTLDGFQGHDTDDSATPAELLANPQFVQDAAYDILAGKGTPAPLLPPAPGLPFHLPLERLRRLFAAFGTSLPVVMEALIADGASYGWVDVRIEQLGLSRAEYALLTDRTKTLQELSGLPATTSDGDVVAALSGAKDFSRRLGIGYDDLVELLRTRFVNPAGGLIPRLERLGVPVSTLKALKDGTITDQAFDDAVAPQVDPARYGGDIKAWVRDQANYDRIMGLLVLADPTGADGAGGFDTLEFRYADPDLLAQRVHPIEFVRLLRFIRLWKTLGWTIEQTDKAISALWPADPAPGDDLAKLDAGFQVLVPRLGVLVRVIERLGLSVPKGLLPLLACVAPMDTYGAASLYRTLFLSPTAPAGDPVFAEDGYGNVLDGSEKLLDHTEALRAALSLSGDELTEIASALAFDAGTPLTVENVSAVYRRGWLARTLKLSVVELLRLTEHTAIDPFAAVDPVAPTMIALLDLVDRLRSVGLKPAQALALVWDEKLSGVSAPGAGQIDQFMRDLRAGFAAVDADFTVADDPDGQLARARMALVYDNAATDFFFGLLAGSPGAGEPAVATFFARYPELRPLFDAYVASADPPPIRRAALLAAFLPDLARRRKQQQALQMIGAAAQTDAAFATTILDTSGVLPAVADLVAVERPGLAVRYFFADVVGGEPDRTADAEAVLNYRSGSANQLPEHAGAPISGVWSGYVEAPAGELFGFRVEADAGATVRLTIGAMDVELVPDGSVWATPAPVALTAGKPYAVVLTVEKVRHTLRVQWHTTGRGWEVVPARHLYSATLRERLAGAYLRLFKIASLSTALHLSATEIAYLGRGWLGALPVAGPSTDPALFGGFDTLLGYAELKAAFGSDDEQLLAVLREPRAGTLTALTRWEPGSLDALLSRFGMTIAGLRDSTAFRRVHDAFAQLTALGVTAGPLIAATTNDPSAATVRDLQAALRARYAVADWLAVVKPINDELRGRQRDALVAYVLHQLRSNPASAHLDTPDKLFEYFLMDVQMEPVMQTSRIRHALAACQLFVERCLMNLEPRVASSAINGAQWEWMKRYRVWEANRKVYLWPENWLEPELRDDQSPFFKELMSELLQSDITEDRAATAMGAYLAKLDTVAKLEPAGVYYAENDPGTADDIAYVVGRTAGANRAYYWRRREYGYWTPWEQIKLDVEDNPVLPVLWKSRLFLFWIKIIQEPDLGGGQPFAAPPDTDLFKLKTSNVNSELPQIGVRAMLCWSEYYNGVWQPVSTSDPHQPTYLGGFAPGTFNRSGLRLSSSVADGVLRIDIGGEGSSFFLLYNTHSLPVRAEDVPVSLGPLHGPQRFLGVTKGTLNAAYALRPTVDTGFPDPTVLRRDVLRNPLGASIVEPKHDLTDPWNAPFFYSDSRHVFWVETTQAPVTVKQWQSYGELTPGPPVTAYTLPDLVLPPKYILPDRIGPIISGRNNGLSDPDPIATFVTEDAYITKGLGTIGTVRFNAAEIGPAGAIIKQMG</sequence>
<organism evidence="3 4">
    <name type="scientific">Micromonospora arborensis</name>
    <dbReference type="NCBI Taxonomy" id="2116518"/>
    <lineage>
        <taxon>Bacteria</taxon>
        <taxon>Bacillati</taxon>
        <taxon>Actinomycetota</taxon>
        <taxon>Actinomycetes</taxon>
        <taxon>Micromonosporales</taxon>
        <taxon>Micromonosporaceae</taxon>
        <taxon>Micromonospora</taxon>
    </lineage>
</organism>
<dbReference type="InterPro" id="IPR036366">
    <property type="entry name" value="PGBDSf"/>
</dbReference>
<evidence type="ECO:0000259" key="1">
    <source>
        <dbReference type="Pfam" id="PF18413"/>
    </source>
</evidence>
<dbReference type="Pfam" id="PF20220">
    <property type="entry name" value="ABC_toxin_N"/>
    <property type="match status" value="1"/>
</dbReference>
<dbReference type="Gene3D" id="3.90.182.10">
    <property type="entry name" value="Toxin - Anthrax Protective Antigen,domain 1"/>
    <property type="match status" value="1"/>
</dbReference>
<evidence type="ECO:0000259" key="2">
    <source>
        <dbReference type="Pfam" id="PF20220"/>
    </source>
</evidence>
<dbReference type="Pfam" id="PF18413">
    <property type="entry name" value="Neuraminidase"/>
    <property type="match status" value="1"/>
</dbReference>
<dbReference type="InterPro" id="IPR046839">
    <property type="entry name" value="ABC_toxin_N"/>
</dbReference>
<name>A0A318NLS5_9ACTN</name>
<evidence type="ECO:0000313" key="3">
    <source>
        <dbReference type="EMBL" id="PYC65367.1"/>
    </source>
</evidence>
<dbReference type="OrthoDB" id="9781691at2"/>
<keyword evidence="4" id="KW-1185">Reference proteome</keyword>
<gene>
    <name evidence="3" type="ORF">C7C45_28825</name>
</gene>
<evidence type="ECO:0000313" key="4">
    <source>
        <dbReference type="Proteomes" id="UP000248333"/>
    </source>
</evidence>
<dbReference type="InterPro" id="IPR041079">
    <property type="entry name" value="Neuraminidase-like"/>
</dbReference>
<dbReference type="Gene3D" id="1.10.101.10">
    <property type="entry name" value="PGBD-like superfamily/PGBD"/>
    <property type="match status" value="1"/>
</dbReference>
<comment type="caution">
    <text evidence="3">The sequence shown here is derived from an EMBL/GenBank/DDBJ whole genome shotgun (WGS) entry which is preliminary data.</text>
</comment>
<dbReference type="RefSeq" id="WP_110567316.1">
    <property type="nucleotide sequence ID" value="NZ_PYBV01000046.1"/>
</dbReference>
<feature type="domain" description="ABC toxin N-terminal" evidence="2">
    <location>
        <begin position="1820"/>
        <end position="1942"/>
    </location>
</feature>
<dbReference type="Proteomes" id="UP000248333">
    <property type="component" value="Unassembled WGS sequence"/>
</dbReference>
<reference evidence="3 4" key="1">
    <citation type="submission" date="2018-03" db="EMBL/GenBank/DDBJ databases">
        <title>Bioinformatic expansion and discovery of thiopeptide antibiotics.</title>
        <authorList>
            <person name="Schwalen C.J."/>
            <person name="Hudson G.A."/>
            <person name="Mitchell D.A."/>
        </authorList>
    </citation>
    <scope>NUCLEOTIDE SEQUENCE [LARGE SCALE GENOMIC DNA]</scope>
    <source>
        <strain evidence="3 4">NRRL 8041</strain>
    </source>
</reference>